<feature type="coiled-coil region" evidence="1">
    <location>
        <begin position="245"/>
        <end position="272"/>
    </location>
</feature>
<dbReference type="Pfam" id="PF13188">
    <property type="entry name" value="PAS_8"/>
    <property type="match status" value="1"/>
</dbReference>
<name>A0A563U4G0_9SPHI</name>
<dbReference type="SMART" id="SM00091">
    <property type="entry name" value="PAS"/>
    <property type="match status" value="3"/>
</dbReference>
<dbReference type="NCBIfam" id="TIGR00229">
    <property type="entry name" value="sensory_box"/>
    <property type="match status" value="1"/>
</dbReference>
<organism evidence="4 5">
    <name type="scientific">Mucilaginibacter achroorhodeus</name>
    <dbReference type="NCBI Taxonomy" id="2599294"/>
    <lineage>
        <taxon>Bacteria</taxon>
        <taxon>Pseudomonadati</taxon>
        <taxon>Bacteroidota</taxon>
        <taxon>Sphingobacteriia</taxon>
        <taxon>Sphingobacteriales</taxon>
        <taxon>Sphingobacteriaceae</taxon>
        <taxon>Mucilaginibacter</taxon>
    </lineage>
</organism>
<proteinExistence type="predicted"/>
<dbReference type="Proteomes" id="UP000318010">
    <property type="component" value="Unassembled WGS sequence"/>
</dbReference>
<dbReference type="AlphaFoldDB" id="A0A563U4G0"/>
<dbReference type="InterPro" id="IPR000700">
    <property type="entry name" value="PAS-assoc_C"/>
</dbReference>
<evidence type="ECO:0000313" key="5">
    <source>
        <dbReference type="Proteomes" id="UP000318010"/>
    </source>
</evidence>
<dbReference type="SUPFAM" id="SSF55785">
    <property type="entry name" value="PYP-like sensor domain (PAS domain)"/>
    <property type="match status" value="3"/>
</dbReference>
<keyword evidence="1" id="KW-0175">Coiled coil</keyword>
<reference evidence="4 5" key="1">
    <citation type="submission" date="2019-07" db="EMBL/GenBank/DDBJ databases">
        <authorList>
            <person name="Kim J."/>
        </authorList>
    </citation>
    <scope>NUCLEOTIDE SEQUENCE [LARGE SCALE GENOMIC DNA]</scope>
    <source>
        <strain evidence="4 5">MJ1a</strain>
    </source>
</reference>
<dbReference type="RefSeq" id="WP_146271472.1">
    <property type="nucleotide sequence ID" value="NZ_VOEI01000003.1"/>
</dbReference>
<evidence type="ECO:0000313" key="4">
    <source>
        <dbReference type="EMBL" id="TWR26237.1"/>
    </source>
</evidence>
<evidence type="ECO:0000256" key="1">
    <source>
        <dbReference type="SAM" id="Coils"/>
    </source>
</evidence>
<keyword evidence="5" id="KW-1185">Reference proteome</keyword>
<sequence length="540" mass="61680">MFAHYLEPLKREILSAANIGKIRLTDCSLLAKSIFRQTGLKISDLTLQRMFGFLEGKFEPSLYSLTACAQFCGFTTWNEFQNKVDESNIEVAKPKPNIDESLVTVIMNMDNPLVIVSTDAPDFTILTYNKAFERSTFLTKRDVRGKSWWEAFKPEDAGGYGPTQLLQAFHDAVYRNEPVKLEQVHYNIPTKLSVTTEINWWNVRVQPIKYDGVVNYLVIQVDDVTDKILDQNAIEQAIFKELTQAEELAVTNVKLNKVIERLEESHQELFQTKQQLEGWVFERTKKLFESEDRHRKLIDNAPVAIAVLKGKEHIIETANKKILEYWHRDKDVVGRSLGKTFPDLVEQGFIAILDDVHSTGVAYVNPELRVIVNFEGRTFAKYFDMIYQPIRHQEGITDSIFIVAFDITEQVNARKALEESESLLNMAVNAANFGIWSLNINSRAIVSNTIFKQLLGWQHDHEMSYEEALGLINEPYLTKVADAVEQVIADEGLLHVTYQTKRFDSGSVIWMNVIGRVTSNLVGERVLSGIIREVEQPIAN</sequence>
<dbReference type="InterPro" id="IPR035965">
    <property type="entry name" value="PAS-like_dom_sf"/>
</dbReference>
<feature type="domain" description="PAC" evidence="3">
    <location>
        <begin position="364"/>
        <end position="419"/>
    </location>
</feature>
<dbReference type="Pfam" id="PF13426">
    <property type="entry name" value="PAS_9"/>
    <property type="match status" value="1"/>
</dbReference>
<dbReference type="EMBL" id="VOEI01000003">
    <property type="protein sequence ID" value="TWR26237.1"/>
    <property type="molecule type" value="Genomic_DNA"/>
</dbReference>
<dbReference type="CDD" id="cd00130">
    <property type="entry name" value="PAS"/>
    <property type="match status" value="1"/>
</dbReference>
<comment type="caution">
    <text evidence="4">The sequence shown here is derived from an EMBL/GenBank/DDBJ whole genome shotgun (WGS) entry which is preliminary data.</text>
</comment>
<protein>
    <submittedName>
        <fullName evidence="4">PAS domain S-box protein</fullName>
    </submittedName>
</protein>
<evidence type="ECO:0000259" key="3">
    <source>
        <dbReference type="PROSITE" id="PS50113"/>
    </source>
</evidence>
<feature type="domain" description="PAS" evidence="2">
    <location>
        <begin position="420"/>
        <end position="491"/>
    </location>
</feature>
<dbReference type="OrthoDB" id="9813903at2"/>
<gene>
    <name evidence="4" type="ORF">FPZ42_11470</name>
</gene>
<dbReference type="Gene3D" id="3.30.450.20">
    <property type="entry name" value="PAS domain"/>
    <property type="match status" value="3"/>
</dbReference>
<dbReference type="PROSITE" id="PS50113">
    <property type="entry name" value="PAC"/>
    <property type="match status" value="1"/>
</dbReference>
<accession>A0A563U4G0</accession>
<evidence type="ECO:0000259" key="2">
    <source>
        <dbReference type="PROSITE" id="PS50112"/>
    </source>
</evidence>
<dbReference type="InterPro" id="IPR000014">
    <property type="entry name" value="PAS"/>
</dbReference>
<dbReference type="PROSITE" id="PS50112">
    <property type="entry name" value="PAS"/>
    <property type="match status" value="1"/>
</dbReference>